<proteinExistence type="predicted"/>
<evidence type="ECO:0000313" key="2">
    <source>
        <dbReference type="Proteomes" id="UP000241769"/>
    </source>
</evidence>
<reference evidence="1 2" key="1">
    <citation type="journal article" date="2018" name="Genome Biol. Evol.">
        <title>Multiple Roots of Fruiting Body Formation in Amoebozoa.</title>
        <authorList>
            <person name="Hillmann F."/>
            <person name="Forbes G."/>
            <person name="Novohradska S."/>
            <person name="Ferling I."/>
            <person name="Riege K."/>
            <person name="Groth M."/>
            <person name="Westermann M."/>
            <person name="Marz M."/>
            <person name="Spaller T."/>
            <person name="Winckler T."/>
            <person name="Schaap P."/>
            <person name="Glockner G."/>
        </authorList>
    </citation>
    <scope>NUCLEOTIDE SEQUENCE [LARGE SCALE GENOMIC DNA]</scope>
    <source>
        <strain evidence="1 2">Jena</strain>
    </source>
</reference>
<dbReference type="AlphaFoldDB" id="A0A2P6N203"/>
<comment type="caution">
    <text evidence="1">The sequence shown here is derived from an EMBL/GenBank/DDBJ whole genome shotgun (WGS) entry which is preliminary data.</text>
</comment>
<sequence length="59" mass="6438">MLMSCPTMSQHETFSYAEAMSIFTNTATSASDLPTVLELTVLGGQDNLNCLPPWKAEKD</sequence>
<gene>
    <name evidence="1" type="ORF">PROFUN_14064</name>
</gene>
<dbReference type="InParanoid" id="A0A2P6N203"/>
<protein>
    <submittedName>
        <fullName evidence="1">Uncharacterized protein</fullName>
    </submittedName>
</protein>
<accession>A0A2P6N203</accession>
<organism evidence="1 2">
    <name type="scientific">Planoprotostelium fungivorum</name>
    <dbReference type="NCBI Taxonomy" id="1890364"/>
    <lineage>
        <taxon>Eukaryota</taxon>
        <taxon>Amoebozoa</taxon>
        <taxon>Evosea</taxon>
        <taxon>Variosea</taxon>
        <taxon>Cavosteliida</taxon>
        <taxon>Cavosteliaceae</taxon>
        <taxon>Planoprotostelium</taxon>
    </lineage>
</organism>
<name>A0A2P6N203_9EUKA</name>
<dbReference type="Proteomes" id="UP000241769">
    <property type="component" value="Unassembled WGS sequence"/>
</dbReference>
<dbReference type="EMBL" id="MDYQ01000249">
    <property type="protein sequence ID" value="PRP77960.1"/>
    <property type="molecule type" value="Genomic_DNA"/>
</dbReference>
<evidence type="ECO:0000313" key="1">
    <source>
        <dbReference type="EMBL" id="PRP77960.1"/>
    </source>
</evidence>
<keyword evidence="2" id="KW-1185">Reference proteome</keyword>